<dbReference type="Pfam" id="PF00561">
    <property type="entry name" value="Abhydrolase_1"/>
    <property type="match status" value="1"/>
</dbReference>
<dbReference type="GO" id="GO:0004301">
    <property type="term" value="F:epoxide hydrolase activity"/>
    <property type="evidence" value="ECO:0007669"/>
    <property type="project" value="UniProtKB-EC"/>
</dbReference>
<dbReference type="InterPro" id="IPR000639">
    <property type="entry name" value="Epox_hydrolase-like"/>
</dbReference>
<evidence type="ECO:0000256" key="1">
    <source>
        <dbReference type="ARBA" id="ARBA00022801"/>
    </source>
</evidence>
<dbReference type="PANTHER" id="PTHR43798:SF31">
    <property type="entry name" value="AB HYDROLASE SUPERFAMILY PROTEIN YCLE"/>
    <property type="match status" value="1"/>
</dbReference>
<dbReference type="EMBL" id="UHID01000001">
    <property type="protein sequence ID" value="SUO93072.1"/>
    <property type="molecule type" value="Genomic_DNA"/>
</dbReference>
<organism evidence="3 4">
    <name type="scientific">Streptomyces griseus</name>
    <dbReference type="NCBI Taxonomy" id="1911"/>
    <lineage>
        <taxon>Bacteria</taxon>
        <taxon>Bacillati</taxon>
        <taxon>Actinomycetota</taxon>
        <taxon>Actinomycetes</taxon>
        <taxon>Kitasatosporales</taxon>
        <taxon>Streptomycetaceae</taxon>
        <taxon>Streptomyces</taxon>
    </lineage>
</organism>
<dbReference type="GO" id="GO:0016020">
    <property type="term" value="C:membrane"/>
    <property type="evidence" value="ECO:0007669"/>
    <property type="project" value="TreeGrafter"/>
</dbReference>
<sequence length="302" mass="31495">MTTQLSKYLSHDTLVVMTRNTQYDGSPALFASGDGDLAHLDTGAPPTGESAPALVLLHPGLTDHTLWSEVVPLLAGRHRVIAPDARGHGASANASRPFRQADDLAALLRHLGTGPAVLIGCSMGADIAVSTALEHPGLVRALVVSGGGTGRNADLRTPWAVEHAARQQAALAAGDLPGWAEHFAYWAVGPDRQPADVGLELLARLRAAGTRTLGKHSPDEPDHHVPVADLPGRAADLTVPVLAVHGALDLPELIAQAQHVASSAPGGRAVSLPDAGHFAPMERPEEFVRVVEEFLREAAAAQ</sequence>
<dbReference type="InterPro" id="IPR029058">
    <property type="entry name" value="AB_hydrolase_fold"/>
</dbReference>
<dbReference type="InterPro" id="IPR000073">
    <property type="entry name" value="AB_hydrolase_1"/>
</dbReference>
<reference evidence="3 4" key="1">
    <citation type="submission" date="2018-06" db="EMBL/GenBank/DDBJ databases">
        <authorList>
            <consortium name="Pathogen Informatics"/>
            <person name="Doyle S."/>
        </authorList>
    </citation>
    <scope>NUCLEOTIDE SEQUENCE [LARGE SCALE GENOMIC DNA]</scope>
    <source>
        <strain evidence="3 4">NCTC7807</strain>
    </source>
</reference>
<dbReference type="SUPFAM" id="SSF53474">
    <property type="entry name" value="alpha/beta-Hydrolases"/>
    <property type="match status" value="1"/>
</dbReference>
<evidence type="ECO:0000313" key="3">
    <source>
        <dbReference type="EMBL" id="SUO93072.1"/>
    </source>
</evidence>
<evidence type="ECO:0000313" key="4">
    <source>
        <dbReference type="Proteomes" id="UP000254150"/>
    </source>
</evidence>
<keyword evidence="1 3" id="KW-0378">Hydrolase</keyword>
<accession>A0A380ML80</accession>
<dbReference type="Gene3D" id="3.40.50.1820">
    <property type="entry name" value="alpha/beta hydrolase"/>
    <property type="match status" value="1"/>
</dbReference>
<dbReference type="InterPro" id="IPR050266">
    <property type="entry name" value="AB_hydrolase_sf"/>
</dbReference>
<feature type="domain" description="AB hydrolase-1" evidence="2">
    <location>
        <begin position="53"/>
        <end position="284"/>
    </location>
</feature>
<proteinExistence type="predicted"/>
<dbReference type="Proteomes" id="UP000254150">
    <property type="component" value="Unassembled WGS sequence"/>
</dbReference>
<gene>
    <name evidence="3" type="ORF">NCTC7807_00182</name>
</gene>
<protein>
    <submittedName>
        <fullName evidence="3">Alpha/beta hydrolase</fullName>
        <ecNumber evidence="3">3.3.2.10</ecNumber>
    </submittedName>
</protein>
<dbReference type="PRINTS" id="PR00111">
    <property type="entry name" value="ABHYDROLASE"/>
</dbReference>
<dbReference type="AlphaFoldDB" id="A0A380ML80"/>
<name>A0A380ML80_STRGR</name>
<dbReference type="PRINTS" id="PR00412">
    <property type="entry name" value="EPOXHYDRLASE"/>
</dbReference>
<dbReference type="EC" id="3.3.2.10" evidence="3"/>
<evidence type="ECO:0000259" key="2">
    <source>
        <dbReference type="Pfam" id="PF00561"/>
    </source>
</evidence>
<dbReference type="PANTHER" id="PTHR43798">
    <property type="entry name" value="MONOACYLGLYCEROL LIPASE"/>
    <property type="match status" value="1"/>
</dbReference>